<gene>
    <name evidence="2" type="ordered locus">MCON_1812</name>
</gene>
<dbReference type="CDD" id="cd04186">
    <property type="entry name" value="GT_2_like_c"/>
    <property type="match status" value="1"/>
</dbReference>
<dbReference type="HOGENOM" id="CLU_005003_2_2_2"/>
<dbReference type="PANTHER" id="PTHR43179:SF7">
    <property type="entry name" value="RHAMNOSYLTRANSFERASE WBBL"/>
    <property type="match status" value="1"/>
</dbReference>
<keyword evidence="2" id="KW-0808">Transferase</keyword>
<dbReference type="KEGG" id="mcj:MCON_1812"/>
<evidence type="ECO:0000313" key="3">
    <source>
        <dbReference type="Proteomes" id="UP000007807"/>
    </source>
</evidence>
<feature type="domain" description="Glycosyltransferase 2-like" evidence="1">
    <location>
        <begin position="96"/>
        <end position="256"/>
    </location>
</feature>
<dbReference type="STRING" id="990316.MCON_1812"/>
<dbReference type="OrthoDB" id="46222at2157"/>
<protein>
    <submittedName>
        <fullName evidence="2">Glycosyl transferase, group 2 family protein</fullName>
    </submittedName>
</protein>
<dbReference type="RefSeq" id="WP_013719457.1">
    <property type="nucleotide sequence ID" value="NC_015416.1"/>
</dbReference>
<proteinExistence type="predicted"/>
<organism evidence="2 3">
    <name type="scientific">Methanothrix soehngenii (strain ATCC 5969 / DSM 3671 / JCM 10134 / NBRC 103675 / OCM 69 / GP-6)</name>
    <name type="common">Methanosaeta concilii</name>
    <dbReference type="NCBI Taxonomy" id="990316"/>
    <lineage>
        <taxon>Archaea</taxon>
        <taxon>Methanobacteriati</taxon>
        <taxon>Methanobacteriota</taxon>
        <taxon>Stenosarchaea group</taxon>
        <taxon>Methanomicrobia</taxon>
        <taxon>Methanotrichales</taxon>
        <taxon>Methanotrichaceae</taxon>
        <taxon>Methanothrix</taxon>
    </lineage>
</organism>
<dbReference type="GeneID" id="10461349"/>
<dbReference type="SUPFAM" id="SSF53448">
    <property type="entry name" value="Nucleotide-diphospho-sugar transferases"/>
    <property type="match status" value="2"/>
</dbReference>
<evidence type="ECO:0000259" key="1">
    <source>
        <dbReference type="Pfam" id="PF00535"/>
    </source>
</evidence>
<dbReference type="Proteomes" id="UP000007807">
    <property type="component" value="Chromosome"/>
</dbReference>
<sequence>MALKDIGAGKIIARCHEYLVDLLFAPGTGRRGIYELAARSSHIIAEDGMQSFVERSQIYMRRKLSQKKNPPKEPSGKELEDMRIQCASFEYRPKISIIVPVLNTREEWLRSSIESVLHQIYDNWELCIADDGSDQPHIKETLNCYQQKDARIKVKYLNENQGVSGASNEALAMASGEFIGFLDHDDQLLPNALYEVVLMLNRNASADFIYSDEILISKRGKPVFAYFRPDFSLDYMLSHCYIVHFVVIRASILKKIGGFRAEFKVSQDYDLFLRVLSQTRNVLHIPKILYRWRQYESSTGHLLKERVMESSRRALQDFADREGIKGVVWGTKNFNFFRLKRDILDRPKISIIIPTKDRIDLLKRCIESIQNRSSYDNYEIIIVDNMSQEEETAAYLDGLGKSYRIIKFNEKFNYSKLNNYAAEFARGEHLLFLNNDIEVLNSDWLEAMLEQSQRDEIGCVGAKLLYPDRKIQHVGVVVGWGGRAEHIYKWLHSNDIGYMGHFVSIRNYSAVTAACMMLRKSIFNEVGGFDERFEIGFGDVDLCLRVRELGYENLFTPYAELLHYESATRGRSFSFDPHPNDTKRFIERWQEYIKGGDPYYNPNLPLDSYDILPFVSWR</sequence>
<name>F4BVH9_METSG</name>
<dbReference type="Pfam" id="PF00535">
    <property type="entry name" value="Glycos_transf_2"/>
    <property type="match status" value="2"/>
</dbReference>
<dbReference type="PANTHER" id="PTHR43179">
    <property type="entry name" value="RHAMNOSYLTRANSFERASE WBBL"/>
    <property type="match status" value="1"/>
</dbReference>
<feature type="domain" description="Glycosyltransferase 2-like" evidence="1">
    <location>
        <begin position="350"/>
        <end position="526"/>
    </location>
</feature>
<dbReference type="Gene3D" id="3.90.550.10">
    <property type="entry name" value="Spore Coat Polysaccharide Biosynthesis Protein SpsA, Chain A"/>
    <property type="match status" value="2"/>
</dbReference>
<dbReference type="InParanoid" id="F4BVH9"/>
<dbReference type="AlphaFoldDB" id="F4BVH9"/>
<reference evidence="2 3" key="1">
    <citation type="journal article" date="2011" name="J. Bacteriol.">
        <title>Complete genome sequence of Methanosaeta concilii, a specialist in aceticlastic methanogenesis.</title>
        <authorList>
            <person name="Barber R.D."/>
            <person name="Zhang L."/>
            <person name="Harnack M."/>
            <person name="Olson M.V."/>
            <person name="Kaul R."/>
            <person name="Ingram-Smith C."/>
            <person name="Smith K.S."/>
        </authorList>
    </citation>
    <scope>NUCLEOTIDE SEQUENCE [LARGE SCALE GENOMIC DNA]</scope>
    <source>
        <strain evidence="3">ATCC 5969 / DSM 3671 / JCM 10134 / NBRC 103675 / OCM 69 / GP-6</strain>
    </source>
</reference>
<dbReference type="GO" id="GO:0016757">
    <property type="term" value="F:glycosyltransferase activity"/>
    <property type="evidence" value="ECO:0007669"/>
    <property type="project" value="UniProtKB-KW"/>
</dbReference>
<dbReference type="EMBL" id="CP002565">
    <property type="protein sequence ID" value="AEB68413.1"/>
    <property type="molecule type" value="Genomic_DNA"/>
</dbReference>
<accession>F4BVH9</accession>
<dbReference type="CDD" id="cd04184">
    <property type="entry name" value="GT2_RfbC_Mx_like"/>
    <property type="match status" value="1"/>
</dbReference>
<dbReference type="InterPro" id="IPR029044">
    <property type="entry name" value="Nucleotide-diphossugar_trans"/>
</dbReference>
<evidence type="ECO:0000313" key="2">
    <source>
        <dbReference type="EMBL" id="AEB68413.1"/>
    </source>
</evidence>
<dbReference type="InterPro" id="IPR001173">
    <property type="entry name" value="Glyco_trans_2-like"/>
</dbReference>
<keyword evidence="3" id="KW-1185">Reference proteome</keyword>